<keyword evidence="2" id="KW-1185">Reference proteome</keyword>
<protein>
    <recommendedName>
        <fullName evidence="3">FCP1 homology domain-containing protein</fullName>
    </recommendedName>
</protein>
<dbReference type="Gene3D" id="3.40.50.1000">
    <property type="entry name" value="HAD superfamily/HAD-like"/>
    <property type="match status" value="1"/>
</dbReference>
<evidence type="ECO:0000313" key="2">
    <source>
        <dbReference type="Proteomes" id="UP000251853"/>
    </source>
</evidence>
<proteinExistence type="predicted"/>
<dbReference type="EMBL" id="UAVW01000009">
    <property type="protein sequence ID" value="SQB11674.1"/>
    <property type="molecule type" value="Genomic_DNA"/>
</dbReference>
<accession>A0A2X2U5S1</accession>
<reference evidence="1 2" key="1">
    <citation type="submission" date="2018-06" db="EMBL/GenBank/DDBJ databases">
        <authorList>
            <consortium name="Pathogen Informatics"/>
            <person name="Doyle S."/>
        </authorList>
    </citation>
    <scope>NUCLEOTIDE SEQUENCE [LARGE SCALE GENOMIC DNA]</scope>
    <source>
        <strain evidence="1 2">NCTC11224</strain>
    </source>
</reference>
<dbReference type="SUPFAM" id="SSF56784">
    <property type="entry name" value="HAD-like"/>
    <property type="match status" value="1"/>
</dbReference>
<organism evidence="1 2">
    <name type="scientific">Enterocloster clostridioformis</name>
    <dbReference type="NCBI Taxonomy" id="1531"/>
    <lineage>
        <taxon>Bacteria</taxon>
        <taxon>Bacillati</taxon>
        <taxon>Bacillota</taxon>
        <taxon>Clostridia</taxon>
        <taxon>Lachnospirales</taxon>
        <taxon>Lachnospiraceae</taxon>
        <taxon>Enterocloster</taxon>
    </lineage>
</organism>
<evidence type="ECO:0008006" key="3">
    <source>
        <dbReference type="Google" id="ProtNLM"/>
    </source>
</evidence>
<dbReference type="AlphaFoldDB" id="A0A2X2U5S1"/>
<dbReference type="InterPro" id="IPR023214">
    <property type="entry name" value="HAD_sf"/>
</dbReference>
<dbReference type="InterPro" id="IPR036412">
    <property type="entry name" value="HAD-like_sf"/>
</dbReference>
<evidence type="ECO:0000313" key="1">
    <source>
        <dbReference type="EMBL" id="SQB11674.1"/>
    </source>
</evidence>
<gene>
    <name evidence="1" type="ORF">NCTC11224_03056</name>
</gene>
<name>A0A2X2U5S1_9FIRM</name>
<dbReference type="RefSeq" id="WP_112482221.1">
    <property type="nucleotide sequence ID" value="NZ_JAIWZC010000001.1"/>
</dbReference>
<sequence length="123" mass="14066">MNLTLSSLPHTWILDLDGTLVEHNGYKIYGKDRLLPGVRDFFAQIPDEDYVLILTARKEDYKLLTEKFLDENGLRYDLILYNMPVGERILINDNKPSGLKMGMSVNKARDEAVGIRIDILNAL</sequence>
<dbReference type="Proteomes" id="UP000251853">
    <property type="component" value="Unassembled WGS sequence"/>
</dbReference>